<keyword evidence="2" id="KW-0520">NAD</keyword>
<dbReference type="NCBIfam" id="TIGR03026">
    <property type="entry name" value="NDP-sugDHase"/>
    <property type="match status" value="1"/>
</dbReference>
<evidence type="ECO:0000256" key="3">
    <source>
        <dbReference type="PIRNR" id="PIRNR000124"/>
    </source>
</evidence>
<dbReference type="PIRSF" id="PIRSF000124">
    <property type="entry name" value="UDPglc_GDPman_dh"/>
    <property type="match status" value="1"/>
</dbReference>
<dbReference type="InterPro" id="IPR008927">
    <property type="entry name" value="6-PGluconate_DH-like_C_sf"/>
</dbReference>
<comment type="caution">
    <text evidence="6">The sequence shown here is derived from an EMBL/GenBank/DDBJ whole genome shotgun (WGS) entry which is preliminary data.</text>
</comment>
<dbReference type="InterPro" id="IPR014026">
    <property type="entry name" value="UDP-Glc/GDP-Man_DH_dimer"/>
</dbReference>
<comment type="similarity">
    <text evidence="3">Belongs to the UDP-glucose/GDP-mannose dehydrogenase family.</text>
</comment>
<evidence type="ECO:0000256" key="4">
    <source>
        <dbReference type="SAM" id="MobiDB-lite"/>
    </source>
</evidence>
<dbReference type="SMART" id="SM00984">
    <property type="entry name" value="UDPG_MGDP_dh_C"/>
    <property type="match status" value="1"/>
</dbReference>
<dbReference type="InterPro" id="IPR017476">
    <property type="entry name" value="UDP-Glc/GDP-Man"/>
</dbReference>
<dbReference type="PIRSF" id="PIRSF500136">
    <property type="entry name" value="UDP_ManNAc_DH"/>
    <property type="match status" value="1"/>
</dbReference>
<evidence type="ECO:0000256" key="1">
    <source>
        <dbReference type="ARBA" id="ARBA00023002"/>
    </source>
</evidence>
<dbReference type="InterPro" id="IPR036220">
    <property type="entry name" value="UDP-Glc/GDP-Man_DH_C_sf"/>
</dbReference>
<dbReference type="GO" id="GO:0051287">
    <property type="term" value="F:NAD binding"/>
    <property type="evidence" value="ECO:0007669"/>
    <property type="project" value="InterPro"/>
</dbReference>
<dbReference type="GO" id="GO:0016616">
    <property type="term" value="F:oxidoreductase activity, acting on the CH-OH group of donors, NAD or NADP as acceptor"/>
    <property type="evidence" value="ECO:0007669"/>
    <property type="project" value="InterPro"/>
</dbReference>
<dbReference type="Pfam" id="PF00984">
    <property type="entry name" value="UDPG_MGDP_dh"/>
    <property type="match status" value="1"/>
</dbReference>
<reference evidence="6" key="2">
    <citation type="submission" date="2020-09" db="EMBL/GenBank/DDBJ databases">
        <authorList>
            <person name="Sun Q."/>
            <person name="Zhou Y."/>
        </authorList>
    </citation>
    <scope>NUCLEOTIDE SEQUENCE</scope>
    <source>
        <strain evidence="6">CGMCC 1.3617</strain>
    </source>
</reference>
<dbReference type="SUPFAM" id="SSF52413">
    <property type="entry name" value="UDP-glucose/GDP-mannose dehydrogenase C-terminal domain"/>
    <property type="match status" value="1"/>
</dbReference>
<dbReference type="InterPro" id="IPR028359">
    <property type="entry name" value="UDP_ManNAc/GlcNAc_DH"/>
</dbReference>
<dbReference type="InterPro" id="IPR001732">
    <property type="entry name" value="UDP-Glc/GDP-Man_DH_N"/>
</dbReference>
<dbReference type="InterPro" id="IPR014027">
    <property type="entry name" value="UDP-Glc/GDP-Man_DH_C"/>
</dbReference>
<protein>
    <submittedName>
        <fullName evidence="6">UDP-N-acetyl-D-glucosamine dehydrogenase</fullName>
    </submittedName>
</protein>
<keyword evidence="7" id="KW-1185">Reference proteome</keyword>
<organism evidence="6 7">
    <name type="scientific">Neoroseomonas lacus</name>
    <dbReference type="NCBI Taxonomy" id="287609"/>
    <lineage>
        <taxon>Bacteria</taxon>
        <taxon>Pseudomonadati</taxon>
        <taxon>Pseudomonadota</taxon>
        <taxon>Alphaproteobacteria</taxon>
        <taxon>Acetobacterales</taxon>
        <taxon>Acetobacteraceae</taxon>
        <taxon>Neoroseomonas</taxon>
    </lineage>
</organism>
<dbReference type="RefSeq" id="WP_188968881.1">
    <property type="nucleotide sequence ID" value="NZ_BMKW01000008.1"/>
</dbReference>
<dbReference type="Proteomes" id="UP000661507">
    <property type="component" value="Unassembled WGS sequence"/>
</dbReference>
<feature type="region of interest" description="Disordered" evidence="4">
    <location>
        <begin position="156"/>
        <end position="176"/>
    </location>
</feature>
<gene>
    <name evidence="6" type="ORF">GCM10011320_34940</name>
</gene>
<sequence length="422" mass="43419">MPDTGLMPVAARTAPVAAGEVVVIGLGYVGLPIALEAAAAGFSVTGFDLDPTVARAAEAAGHGRGGSGRLTATADPRSLPRAETWLICVPTPLDATGRPDLSLVAAALATCRANLAPGALVCLVSTCQPGATNGMCRRALEDDGLLVGRDVFLAVSPERENPGGPTPGPRHTPRLLGAPDPVSMARARAFWERITDCVVPVATPEIAECAKLLENTYRLVNIALIDELHRGFAALGVPTRAVVEAAATKPFGFAPFWPGTGAGGHCIPVDPAFLQMELARVGAPSAMLASATEANRARPARILAAVEHGLGGSLAGRRVLVLGVTYKPEVPDLRGAAPVALLRALTARSAEALWHDPVLGETPPALSHLHRVTDLAAAAPDAVILGTPHRAYGQVPITALAPLVFDPFGLLPPDPSGRVRAV</sequence>
<dbReference type="Pfam" id="PF03721">
    <property type="entry name" value="UDPG_MGDP_dh_N"/>
    <property type="match status" value="1"/>
</dbReference>
<proteinExistence type="inferred from homology"/>
<evidence type="ECO:0000259" key="5">
    <source>
        <dbReference type="SMART" id="SM00984"/>
    </source>
</evidence>
<dbReference type="SUPFAM" id="SSF48179">
    <property type="entry name" value="6-phosphogluconate dehydrogenase C-terminal domain-like"/>
    <property type="match status" value="1"/>
</dbReference>
<evidence type="ECO:0000256" key="2">
    <source>
        <dbReference type="ARBA" id="ARBA00023027"/>
    </source>
</evidence>
<reference evidence="6" key="1">
    <citation type="journal article" date="2014" name="Int. J. Syst. Evol. Microbiol.">
        <title>Complete genome sequence of Corynebacterium casei LMG S-19264T (=DSM 44701T), isolated from a smear-ripened cheese.</title>
        <authorList>
            <consortium name="US DOE Joint Genome Institute (JGI-PGF)"/>
            <person name="Walter F."/>
            <person name="Albersmeier A."/>
            <person name="Kalinowski J."/>
            <person name="Ruckert C."/>
        </authorList>
    </citation>
    <scope>NUCLEOTIDE SEQUENCE</scope>
    <source>
        <strain evidence="6">CGMCC 1.3617</strain>
    </source>
</reference>
<dbReference type="PANTHER" id="PTHR43491:SF1">
    <property type="entry name" value="UDP-N-ACETYL-D-MANNOSAMINE DEHYDROGENASE"/>
    <property type="match status" value="1"/>
</dbReference>
<accession>A0A917KRV8</accession>
<dbReference type="AlphaFoldDB" id="A0A917KRV8"/>
<evidence type="ECO:0000313" key="6">
    <source>
        <dbReference type="EMBL" id="GGJ24663.1"/>
    </source>
</evidence>
<dbReference type="Gene3D" id="3.40.50.720">
    <property type="entry name" value="NAD(P)-binding Rossmann-like Domain"/>
    <property type="match status" value="2"/>
</dbReference>
<dbReference type="InterPro" id="IPR036291">
    <property type="entry name" value="NAD(P)-bd_dom_sf"/>
</dbReference>
<dbReference type="Pfam" id="PF03720">
    <property type="entry name" value="UDPG_MGDP_dh_C"/>
    <property type="match status" value="1"/>
</dbReference>
<dbReference type="GO" id="GO:0016628">
    <property type="term" value="F:oxidoreductase activity, acting on the CH-CH group of donors, NAD or NADP as acceptor"/>
    <property type="evidence" value="ECO:0007669"/>
    <property type="project" value="InterPro"/>
</dbReference>
<name>A0A917KRV8_9PROT</name>
<dbReference type="GO" id="GO:0000271">
    <property type="term" value="P:polysaccharide biosynthetic process"/>
    <property type="evidence" value="ECO:0007669"/>
    <property type="project" value="InterPro"/>
</dbReference>
<dbReference type="SUPFAM" id="SSF51735">
    <property type="entry name" value="NAD(P)-binding Rossmann-fold domains"/>
    <property type="match status" value="1"/>
</dbReference>
<keyword evidence="1" id="KW-0560">Oxidoreductase</keyword>
<dbReference type="EMBL" id="BMKW01000008">
    <property type="protein sequence ID" value="GGJ24663.1"/>
    <property type="molecule type" value="Genomic_DNA"/>
</dbReference>
<dbReference type="PANTHER" id="PTHR43491">
    <property type="entry name" value="UDP-N-ACETYL-D-MANNOSAMINE DEHYDROGENASE"/>
    <property type="match status" value="1"/>
</dbReference>
<evidence type="ECO:0000313" key="7">
    <source>
        <dbReference type="Proteomes" id="UP000661507"/>
    </source>
</evidence>
<feature type="domain" description="UDP-glucose/GDP-mannose dehydrogenase C-terminal" evidence="5">
    <location>
        <begin position="320"/>
        <end position="413"/>
    </location>
</feature>